<dbReference type="AlphaFoldDB" id="A0AAP2W657"/>
<name>A0AAP2W657_9EURY</name>
<organism evidence="1 2">
    <name type="scientific">Methanooceanicella nereidis</name>
    <dbReference type="NCBI Taxonomy" id="2052831"/>
    <lineage>
        <taxon>Archaea</taxon>
        <taxon>Methanobacteriati</taxon>
        <taxon>Methanobacteriota</taxon>
        <taxon>Stenosarchaea group</taxon>
        <taxon>Methanomicrobia</taxon>
        <taxon>Methanocellales</taxon>
        <taxon>Methanocellaceae</taxon>
        <taxon>Methanooceanicella</taxon>
    </lineage>
</organism>
<keyword evidence="2" id="KW-1185">Reference proteome</keyword>
<dbReference type="Proteomes" id="UP001320159">
    <property type="component" value="Unassembled WGS sequence"/>
</dbReference>
<dbReference type="EMBL" id="PGCK01000001">
    <property type="protein sequence ID" value="MCD1293741.1"/>
    <property type="molecule type" value="Genomic_DNA"/>
</dbReference>
<comment type="caution">
    <text evidence="1">The sequence shown here is derived from an EMBL/GenBank/DDBJ whole genome shotgun (WGS) entry which is preliminary data.</text>
</comment>
<protein>
    <submittedName>
        <fullName evidence="1">Uncharacterized protein</fullName>
    </submittedName>
</protein>
<sequence>MIGKQTLTFLIHRFLDRLLSHIPIRRCVHEGAKEVVWGARARGLTYGFDPWFQNNLQNPVYVSRYKSPFFIEYLEVYG</sequence>
<proteinExistence type="predicted"/>
<reference evidence="1 2" key="1">
    <citation type="submission" date="2017-11" db="EMBL/GenBank/DDBJ databases">
        <title>Isolation and Characterization of Family Methanocellaceae Species from Potential Methane Hydrate Area Offshore Southwestern Taiwan.</title>
        <authorList>
            <person name="Zhang W.-L."/>
            <person name="Chen W.-C."/>
            <person name="Lai M.-C."/>
            <person name="Chen S.-C."/>
        </authorList>
    </citation>
    <scope>NUCLEOTIDE SEQUENCE [LARGE SCALE GENOMIC DNA]</scope>
    <source>
        <strain evidence="1 2">CWC-04</strain>
    </source>
</reference>
<gene>
    <name evidence="1" type="ORF">CUJ83_01865</name>
</gene>
<evidence type="ECO:0000313" key="2">
    <source>
        <dbReference type="Proteomes" id="UP001320159"/>
    </source>
</evidence>
<accession>A0AAP2W657</accession>
<evidence type="ECO:0000313" key="1">
    <source>
        <dbReference type="EMBL" id="MCD1293741.1"/>
    </source>
</evidence>